<dbReference type="SFLD" id="SFLDS00029">
    <property type="entry name" value="Radical_SAM"/>
    <property type="match status" value="1"/>
</dbReference>
<evidence type="ECO:0000313" key="9">
    <source>
        <dbReference type="EMBL" id="MFC4133016.1"/>
    </source>
</evidence>
<keyword evidence="5" id="KW-0663">Pyridoxal phosphate</keyword>
<keyword evidence="7" id="KW-0411">Iron-sulfur</keyword>
<evidence type="ECO:0000256" key="6">
    <source>
        <dbReference type="ARBA" id="ARBA00023004"/>
    </source>
</evidence>
<dbReference type="Proteomes" id="UP001595816">
    <property type="component" value="Unassembled WGS sequence"/>
</dbReference>
<evidence type="ECO:0000256" key="8">
    <source>
        <dbReference type="SAM" id="MobiDB-lite"/>
    </source>
</evidence>
<name>A0ABV8LPV9_9ACTN</name>
<comment type="cofactor">
    <cofactor evidence="1">
        <name>pyridoxal 5'-phosphate</name>
        <dbReference type="ChEBI" id="CHEBI:597326"/>
    </cofactor>
</comment>
<evidence type="ECO:0000256" key="4">
    <source>
        <dbReference type="ARBA" id="ARBA00022723"/>
    </source>
</evidence>
<gene>
    <name evidence="9" type="ORF">ACFOZ4_20585</name>
</gene>
<comment type="caution">
    <text evidence="9">The sequence shown here is derived from an EMBL/GenBank/DDBJ whole genome shotgun (WGS) entry which is preliminary data.</text>
</comment>
<keyword evidence="10" id="KW-1185">Reference proteome</keyword>
<proteinExistence type="predicted"/>
<dbReference type="InterPro" id="IPR013785">
    <property type="entry name" value="Aldolase_TIM"/>
</dbReference>
<reference evidence="10" key="1">
    <citation type="journal article" date="2019" name="Int. J. Syst. Evol. Microbiol.">
        <title>The Global Catalogue of Microorganisms (GCM) 10K type strain sequencing project: providing services to taxonomists for standard genome sequencing and annotation.</title>
        <authorList>
            <consortium name="The Broad Institute Genomics Platform"/>
            <consortium name="The Broad Institute Genome Sequencing Center for Infectious Disease"/>
            <person name="Wu L."/>
            <person name="Ma J."/>
        </authorList>
    </citation>
    <scope>NUCLEOTIDE SEQUENCE [LARGE SCALE GENOMIC DNA]</scope>
    <source>
        <strain evidence="10">CGMCC 4.7289</strain>
    </source>
</reference>
<protein>
    <submittedName>
        <fullName evidence="9">KamA family radical SAM protein</fullName>
    </submittedName>
</protein>
<keyword evidence="6" id="KW-0408">Iron</keyword>
<dbReference type="RefSeq" id="WP_253751974.1">
    <property type="nucleotide sequence ID" value="NZ_JAMZDZ010000001.1"/>
</dbReference>
<dbReference type="SUPFAM" id="SSF102114">
    <property type="entry name" value="Radical SAM enzymes"/>
    <property type="match status" value="1"/>
</dbReference>
<feature type="compositionally biased region" description="Low complexity" evidence="8">
    <location>
        <begin position="1"/>
        <end position="16"/>
    </location>
</feature>
<accession>A0ABV8LPV9</accession>
<dbReference type="EMBL" id="JBHSAY010000009">
    <property type="protein sequence ID" value="MFC4133016.1"/>
    <property type="molecule type" value="Genomic_DNA"/>
</dbReference>
<evidence type="ECO:0000313" key="10">
    <source>
        <dbReference type="Proteomes" id="UP001595816"/>
    </source>
</evidence>
<organism evidence="9 10">
    <name type="scientific">Hamadaea flava</name>
    <dbReference type="NCBI Taxonomy" id="1742688"/>
    <lineage>
        <taxon>Bacteria</taxon>
        <taxon>Bacillati</taxon>
        <taxon>Actinomycetota</taxon>
        <taxon>Actinomycetes</taxon>
        <taxon>Micromonosporales</taxon>
        <taxon>Micromonosporaceae</taxon>
        <taxon>Hamadaea</taxon>
    </lineage>
</organism>
<feature type="region of interest" description="Disordered" evidence="8">
    <location>
        <begin position="1"/>
        <end position="29"/>
    </location>
</feature>
<evidence type="ECO:0000256" key="7">
    <source>
        <dbReference type="ARBA" id="ARBA00023014"/>
    </source>
</evidence>
<sequence>MSSEAESAVEAASPSSRLTLTPDRAGGAQPYEYRRKELVEPDWTRFPGWRDVTAAQWENAQWQRVNCVKNVKQLRAVMGDLLDERFYIDLEADQQQTATMSMLLPPQMLNTMVPAGAPAGAAYTEAFYADPVRRYMVPVASDRLPEWTSHPHATRDSLHEHDMWVAEGLTHRYPTKVLAELLSTCPQYCGHCTRMDLVGNSTPAVAKLKLELKPVDRYDAHIAYLKNHPGVRDVVVSGGDVANVPWKQLEAYLMRLLEIDTIRDIRLATKALMGLPQHWLQADVVEGVERVARTARRRGVNLAIHTHVNHVNSITPIVAKAARTMLEVGVRDVRNQGVLMRGVNAHSHDLLDLCFALQGEANILPYYFYMCDMIPNAEHWRVAVWQAQQLQHDIMGYLPGYATPRIVCDVPFVGKRWVHMVTEYDRDHGISYWTKNYRTSIEAAEADALTKRYAYYDPIDTLPESGRRWWAKQED</sequence>
<dbReference type="InterPro" id="IPR003739">
    <property type="entry name" value="Lys_aminomutase/Glu_NH3_mut"/>
</dbReference>
<dbReference type="InterPro" id="IPR058240">
    <property type="entry name" value="rSAM_sf"/>
</dbReference>
<dbReference type="CDD" id="cd01335">
    <property type="entry name" value="Radical_SAM"/>
    <property type="match status" value="1"/>
</dbReference>
<dbReference type="PANTHER" id="PTHR30538:SF0">
    <property type="entry name" value="L-LYSINE 2,3-AMINOMUTASE AQ_1632-RELATED"/>
    <property type="match status" value="1"/>
</dbReference>
<keyword evidence="3" id="KW-0949">S-adenosyl-L-methionine</keyword>
<keyword evidence="2" id="KW-0004">4Fe-4S</keyword>
<keyword evidence="4" id="KW-0479">Metal-binding</keyword>
<dbReference type="InterPro" id="IPR007197">
    <property type="entry name" value="rSAM"/>
</dbReference>
<evidence type="ECO:0000256" key="1">
    <source>
        <dbReference type="ARBA" id="ARBA00001933"/>
    </source>
</evidence>
<evidence type="ECO:0000256" key="2">
    <source>
        <dbReference type="ARBA" id="ARBA00022485"/>
    </source>
</evidence>
<evidence type="ECO:0000256" key="3">
    <source>
        <dbReference type="ARBA" id="ARBA00022691"/>
    </source>
</evidence>
<dbReference type="Gene3D" id="3.20.20.70">
    <property type="entry name" value="Aldolase class I"/>
    <property type="match status" value="1"/>
</dbReference>
<evidence type="ECO:0000256" key="5">
    <source>
        <dbReference type="ARBA" id="ARBA00022898"/>
    </source>
</evidence>
<dbReference type="PANTHER" id="PTHR30538">
    <property type="entry name" value="LYSINE 2,3-AMINOMUTASE-RELATED"/>
    <property type="match status" value="1"/>
</dbReference>